<comment type="caution">
    <text evidence="3">The sequence shown here is derived from an EMBL/GenBank/DDBJ whole genome shotgun (WGS) entry which is preliminary data.</text>
</comment>
<reference evidence="3 4" key="1">
    <citation type="submission" date="2018-07" db="EMBL/GenBank/DDBJ databases">
        <title>Genomic Encyclopedia of Type Strains, Phase IV (KMG-IV): sequencing the most valuable type-strain genomes for metagenomic binning, comparative biology and taxonomic classification.</title>
        <authorList>
            <person name="Goeker M."/>
        </authorList>
    </citation>
    <scope>NUCLEOTIDE SEQUENCE [LARGE SCALE GENOMIC DNA]</scope>
    <source>
        <strain evidence="3 4">DSM 21410</strain>
    </source>
</reference>
<evidence type="ECO:0000313" key="4">
    <source>
        <dbReference type="Proteomes" id="UP000253517"/>
    </source>
</evidence>
<evidence type="ECO:0000256" key="1">
    <source>
        <dbReference type="ARBA" id="ARBA00022729"/>
    </source>
</evidence>
<evidence type="ECO:0000313" key="3">
    <source>
        <dbReference type="EMBL" id="RCX01189.1"/>
    </source>
</evidence>
<name>A0A368ZWI5_9FLAO</name>
<sequence>MIFDVYGTVHLDENYTFDNCIFNLAPDAQLVIDASYTVEFTNCSIVNCNNEYRWDAIVVDDPSSTLSITQTHTEAGIRGVWALNNPTVLIDNSTFSNNMISLLIENFTAGSNNVVFTENTVDIWQEGHNGILQSPSSTVNLMPYTYIADFYHQAIVLINSYEVYIGDQSAGINNLIVQGNTENPIVYSINSQLYMENNRLENGPYGIVGKDSYLNIGNSSTAFNEFINNNTAIQSLNGIHDILYNTFNNGSYAIKLDLINQSGNNNVSHNQIHNYTTGIYLGTPKTLYNRTLIHSNILTDIEARGIDIARHLSDPNWTINKRLYINFNEITGKLAGNTFRGISLDNCENAVVGENYITHANTAMSSNCDIWTIYGLYTNNSLNTWIGNNIFENLCYSIFGIDNLLFTRIECNQFINTRGIYFQNVNIGNIGSPAQSANNEWVMHSYPFKLEGTLNVGFPITYYWNSSQGLTFNPNTWAGSLNPDFTDNSSATISSCNSVPSNRGLTIDELPAIATNLYPNPTSNLLNIQLSKKTYHHDIMIINQIGQKVYSYKVTEFTDQLQINLENLASGMYIMQINSDAGQSRHRIVKN</sequence>
<proteinExistence type="predicted"/>
<dbReference type="InterPro" id="IPR006626">
    <property type="entry name" value="PbH1"/>
</dbReference>
<feature type="domain" description="Secretion system C-terminal sorting" evidence="2">
    <location>
        <begin position="517"/>
        <end position="588"/>
    </location>
</feature>
<dbReference type="EMBL" id="QPJS01000007">
    <property type="protein sequence ID" value="RCX01189.1"/>
    <property type="molecule type" value="Genomic_DNA"/>
</dbReference>
<keyword evidence="1" id="KW-0732">Signal</keyword>
<dbReference type="Proteomes" id="UP000253517">
    <property type="component" value="Unassembled WGS sequence"/>
</dbReference>
<organism evidence="3 4">
    <name type="scientific">Schleiferia thermophila</name>
    <dbReference type="NCBI Taxonomy" id="884107"/>
    <lineage>
        <taxon>Bacteria</taxon>
        <taxon>Pseudomonadati</taxon>
        <taxon>Bacteroidota</taxon>
        <taxon>Flavobacteriia</taxon>
        <taxon>Flavobacteriales</taxon>
        <taxon>Schleiferiaceae</taxon>
        <taxon>Schleiferia</taxon>
    </lineage>
</organism>
<protein>
    <submittedName>
        <fullName evidence="3">Putative secreted protein (Por secretion system target)</fullName>
    </submittedName>
</protein>
<dbReference type="InterPro" id="IPR011050">
    <property type="entry name" value="Pectin_lyase_fold/virulence"/>
</dbReference>
<dbReference type="InterPro" id="IPR026444">
    <property type="entry name" value="Secre_tail"/>
</dbReference>
<dbReference type="NCBIfam" id="TIGR04183">
    <property type="entry name" value="Por_Secre_tail"/>
    <property type="match status" value="1"/>
</dbReference>
<gene>
    <name evidence="3" type="ORF">DES35_1072</name>
</gene>
<dbReference type="AlphaFoldDB" id="A0A368ZWI5"/>
<dbReference type="SMART" id="SM00710">
    <property type="entry name" value="PbH1"/>
    <property type="match status" value="3"/>
</dbReference>
<accession>A0A368ZWI5</accession>
<keyword evidence="4" id="KW-1185">Reference proteome</keyword>
<dbReference type="Pfam" id="PF18962">
    <property type="entry name" value="Por_Secre_tail"/>
    <property type="match status" value="1"/>
</dbReference>
<dbReference type="SUPFAM" id="SSF51126">
    <property type="entry name" value="Pectin lyase-like"/>
    <property type="match status" value="1"/>
</dbReference>
<evidence type="ECO:0000259" key="2">
    <source>
        <dbReference type="Pfam" id="PF18962"/>
    </source>
</evidence>